<dbReference type="GeneID" id="48275508"/>
<organism evidence="1 3">
    <name type="scientific">Lysinibacillus sphaericus</name>
    <name type="common">Bacillus sphaericus</name>
    <dbReference type="NCBI Taxonomy" id="1421"/>
    <lineage>
        <taxon>Bacteria</taxon>
        <taxon>Bacillati</taxon>
        <taxon>Bacillota</taxon>
        <taxon>Bacilli</taxon>
        <taxon>Bacillales</taxon>
        <taxon>Bacillaceae</taxon>
        <taxon>Lysinibacillus</taxon>
    </lineage>
</organism>
<reference evidence="1 3" key="1">
    <citation type="submission" date="2017-03" db="EMBL/GenBank/DDBJ databases">
        <title>The whole genome sequencing and assembly of Lysinibacillus sphaericus DSM 28T strain.</title>
        <authorList>
            <person name="Lee Y.-J."/>
            <person name="Yi H."/>
            <person name="Bahn Y.-S."/>
            <person name="Kim J.F."/>
            <person name="Lee D.-W."/>
        </authorList>
    </citation>
    <scope>NUCLEOTIDE SEQUENCE [LARGE SCALE GENOMIC DNA]</scope>
    <source>
        <strain evidence="1 3">DSM 28</strain>
    </source>
</reference>
<evidence type="ECO:0000313" key="4">
    <source>
        <dbReference type="Proteomes" id="UP000255295"/>
    </source>
</evidence>
<proteinExistence type="predicted"/>
<dbReference type="Proteomes" id="UP000255295">
    <property type="component" value="Unassembled WGS sequence"/>
</dbReference>
<dbReference type="EMBL" id="CP019980">
    <property type="protein sequence ID" value="AVK95640.1"/>
    <property type="molecule type" value="Genomic_DNA"/>
</dbReference>
<gene>
    <name evidence="1" type="ORF">LS41612_04810</name>
    <name evidence="2" type="ORF">NCTC10338_03813</name>
</gene>
<accession>A0A2S0JWX6</accession>
<protein>
    <submittedName>
        <fullName evidence="1">Uncharacterized protein</fullName>
    </submittedName>
</protein>
<evidence type="ECO:0000313" key="2">
    <source>
        <dbReference type="EMBL" id="SUV18636.1"/>
    </source>
</evidence>
<dbReference type="AlphaFoldDB" id="A0A2S0JWX6"/>
<name>A0A2S0JWX6_LYSSH</name>
<sequence length="92" mass="10271">MSNIIGSDSLEFVDFNNEVVMIIDEDGDFKKNNPIFRVITEDGIILDLAGKILFALNVENEFSTDIGSIKSGDIFYLRNNLDIQLLGVTRGE</sequence>
<dbReference type="Proteomes" id="UP000238825">
    <property type="component" value="Chromosome"/>
</dbReference>
<dbReference type="RefSeq" id="WP_024364176.1">
    <property type="nucleotide sequence ID" value="NZ_BJNS01000021.1"/>
</dbReference>
<evidence type="ECO:0000313" key="1">
    <source>
        <dbReference type="EMBL" id="AVK95640.1"/>
    </source>
</evidence>
<reference evidence="2 4" key="2">
    <citation type="submission" date="2018-06" db="EMBL/GenBank/DDBJ databases">
        <authorList>
            <consortium name="Pathogen Informatics"/>
            <person name="Doyle S."/>
        </authorList>
    </citation>
    <scope>NUCLEOTIDE SEQUENCE [LARGE SCALE GENOMIC DNA]</scope>
    <source>
        <strain evidence="2 4">NCTC10338</strain>
    </source>
</reference>
<evidence type="ECO:0000313" key="3">
    <source>
        <dbReference type="Proteomes" id="UP000238825"/>
    </source>
</evidence>
<dbReference type="EMBL" id="UFSZ01000001">
    <property type="protein sequence ID" value="SUV18636.1"/>
    <property type="molecule type" value="Genomic_DNA"/>
</dbReference>